<accession>A0ABT3CNS0</accession>
<keyword evidence="1" id="KW-1133">Transmembrane helix</keyword>
<dbReference type="RefSeq" id="WP_264135967.1">
    <property type="nucleotide sequence ID" value="NZ_JAOYOD010000001.1"/>
</dbReference>
<organism evidence="3 4">
    <name type="scientific">Reichenbachiella ulvae</name>
    <dbReference type="NCBI Taxonomy" id="2980104"/>
    <lineage>
        <taxon>Bacteria</taxon>
        <taxon>Pseudomonadati</taxon>
        <taxon>Bacteroidota</taxon>
        <taxon>Cytophagia</taxon>
        <taxon>Cytophagales</taxon>
        <taxon>Reichenbachiellaceae</taxon>
        <taxon>Reichenbachiella</taxon>
    </lineage>
</organism>
<keyword evidence="4" id="KW-1185">Reference proteome</keyword>
<dbReference type="PANTHER" id="PTHR33371">
    <property type="entry name" value="INTERMEMBRANE PHOSPHOLIPID TRANSPORT SYSTEM BINDING PROTEIN MLAD-RELATED"/>
    <property type="match status" value="1"/>
</dbReference>
<evidence type="ECO:0000313" key="4">
    <source>
        <dbReference type="Proteomes" id="UP001300692"/>
    </source>
</evidence>
<reference evidence="3 4" key="1">
    <citation type="submission" date="2022-10" db="EMBL/GenBank/DDBJ databases">
        <title>Comparative genomics and taxonomic characterization of three novel marine species of genus Reichenbachiella exhibiting antioxidant and polysaccharide degradation activities.</title>
        <authorList>
            <person name="Muhammad N."/>
            <person name="Lee Y.-J."/>
            <person name="Ko J."/>
            <person name="Kim S.-G."/>
        </authorList>
    </citation>
    <scope>NUCLEOTIDE SEQUENCE [LARGE SCALE GENOMIC DNA]</scope>
    <source>
        <strain evidence="3 4">ABR2-5</strain>
    </source>
</reference>
<dbReference type="Proteomes" id="UP001300692">
    <property type="component" value="Unassembled WGS sequence"/>
</dbReference>
<keyword evidence="1" id="KW-0812">Transmembrane</keyword>
<keyword evidence="1" id="KW-0472">Membrane</keyword>
<evidence type="ECO:0000259" key="2">
    <source>
        <dbReference type="Pfam" id="PF02470"/>
    </source>
</evidence>
<proteinExistence type="predicted"/>
<comment type="caution">
    <text evidence="3">The sequence shown here is derived from an EMBL/GenBank/DDBJ whole genome shotgun (WGS) entry which is preliminary data.</text>
</comment>
<dbReference type="InterPro" id="IPR052336">
    <property type="entry name" value="MlaD_Phospholipid_Transporter"/>
</dbReference>
<gene>
    <name evidence="3" type="ORF">N7U62_00790</name>
</gene>
<evidence type="ECO:0000256" key="1">
    <source>
        <dbReference type="SAM" id="Phobius"/>
    </source>
</evidence>
<protein>
    <submittedName>
        <fullName evidence="3">MlaD family protein</fullName>
    </submittedName>
</protein>
<feature type="transmembrane region" description="Helical" evidence="1">
    <location>
        <begin position="7"/>
        <end position="25"/>
    </location>
</feature>
<dbReference type="Pfam" id="PF02470">
    <property type="entry name" value="MlaD"/>
    <property type="match status" value="1"/>
</dbReference>
<dbReference type="PANTHER" id="PTHR33371:SF4">
    <property type="entry name" value="INTERMEMBRANE PHOSPHOLIPID TRANSPORT SYSTEM BINDING PROTEIN MLAD"/>
    <property type="match status" value="1"/>
</dbReference>
<dbReference type="EMBL" id="JAOYOD010000001">
    <property type="protein sequence ID" value="MCV9385174.1"/>
    <property type="molecule type" value="Genomic_DNA"/>
</dbReference>
<feature type="domain" description="Mce/MlaD" evidence="2">
    <location>
        <begin position="34"/>
        <end position="109"/>
    </location>
</feature>
<name>A0ABT3CNS0_9BACT</name>
<dbReference type="InterPro" id="IPR003399">
    <property type="entry name" value="Mce/MlaD"/>
</dbReference>
<evidence type="ECO:0000313" key="3">
    <source>
        <dbReference type="EMBL" id="MCV9385174.1"/>
    </source>
</evidence>
<sequence>MTKEIKVGLFAAISGAILYLGFNFLKGNNFFSDTQQFYAIYDNIDGLNVSNPVIVNGYAVGRVSNIEILQNQNNKIIVEMDVKGSLKVGKGTSAILMNSDFLGSKSILLEIKNHDTPLNSGDTINGEIDLGLAAILNRAEPLTDDIGVTISRLNEILLGMEGAGEELKQTLSNINTAVISVNKLVVQNNSRLEKSFNNINGLLVNINQKVDMLEPVLTGADSTLSKINSLELENTIANLNQVMMELDTTITAINESQGSLGKIINEDTLYNNLNQALTDLDKLLIHIDQNPKHFFGPLGQSSKKIAKDREKAARE</sequence>